<reference evidence="2" key="1">
    <citation type="submission" date="2018-05" db="EMBL/GenBank/DDBJ databases">
        <authorList>
            <person name="Lanie J.A."/>
            <person name="Ng W.-L."/>
            <person name="Kazmierczak K.M."/>
            <person name="Andrzejewski T.M."/>
            <person name="Davidsen T.M."/>
            <person name="Wayne K.J."/>
            <person name="Tettelin H."/>
            <person name="Glass J.I."/>
            <person name="Rusch D."/>
            <person name="Podicherti R."/>
            <person name="Tsui H.-C.T."/>
            <person name="Winkler M.E."/>
        </authorList>
    </citation>
    <scope>NUCLEOTIDE SEQUENCE</scope>
</reference>
<sequence>MQEGNYNVNIRQPAVAPNNEEDDKLCFGNKGSFICITISYLLAFICEQFTMKDRIPGIVLGIIAAIIGFPAPFFVLYPTVKTFNGGQQQNRKPGFAHRILIGMFLYVLTIIVATMLIVNAIHEESSITGLAVVCSSLLGYSALLFYIDQPRLN</sequence>
<gene>
    <name evidence="2" type="ORF">METZ01_LOCUS126134</name>
</gene>
<evidence type="ECO:0000313" key="2">
    <source>
        <dbReference type="EMBL" id="SVA73280.1"/>
    </source>
</evidence>
<feature type="transmembrane region" description="Helical" evidence="1">
    <location>
        <begin position="127"/>
        <end position="147"/>
    </location>
</feature>
<name>A0A381Y8R2_9ZZZZ</name>
<feature type="transmembrane region" description="Helical" evidence="1">
    <location>
        <begin position="57"/>
        <end position="78"/>
    </location>
</feature>
<feature type="transmembrane region" description="Helical" evidence="1">
    <location>
        <begin position="99"/>
        <end position="121"/>
    </location>
</feature>
<evidence type="ECO:0000256" key="1">
    <source>
        <dbReference type="SAM" id="Phobius"/>
    </source>
</evidence>
<dbReference type="EMBL" id="UINC01017623">
    <property type="protein sequence ID" value="SVA73280.1"/>
    <property type="molecule type" value="Genomic_DNA"/>
</dbReference>
<protein>
    <submittedName>
        <fullName evidence="2">Uncharacterized protein</fullName>
    </submittedName>
</protein>
<accession>A0A381Y8R2</accession>
<organism evidence="2">
    <name type="scientific">marine metagenome</name>
    <dbReference type="NCBI Taxonomy" id="408172"/>
    <lineage>
        <taxon>unclassified sequences</taxon>
        <taxon>metagenomes</taxon>
        <taxon>ecological metagenomes</taxon>
    </lineage>
</organism>
<keyword evidence="1" id="KW-0472">Membrane</keyword>
<feature type="transmembrane region" description="Helical" evidence="1">
    <location>
        <begin position="33"/>
        <end position="51"/>
    </location>
</feature>
<dbReference type="AlphaFoldDB" id="A0A381Y8R2"/>
<keyword evidence="1" id="KW-0812">Transmembrane</keyword>
<proteinExistence type="predicted"/>
<keyword evidence="1" id="KW-1133">Transmembrane helix</keyword>